<accession>A0A5C3L0I4</accession>
<protein>
    <submittedName>
        <fullName evidence="1">Uncharacterized protein</fullName>
    </submittedName>
</protein>
<organism evidence="1 2">
    <name type="scientific">Coprinopsis marcescibilis</name>
    <name type="common">Agaric fungus</name>
    <name type="synonym">Psathyrella marcescibilis</name>
    <dbReference type="NCBI Taxonomy" id="230819"/>
    <lineage>
        <taxon>Eukaryota</taxon>
        <taxon>Fungi</taxon>
        <taxon>Dikarya</taxon>
        <taxon>Basidiomycota</taxon>
        <taxon>Agaricomycotina</taxon>
        <taxon>Agaricomycetes</taxon>
        <taxon>Agaricomycetidae</taxon>
        <taxon>Agaricales</taxon>
        <taxon>Agaricineae</taxon>
        <taxon>Psathyrellaceae</taxon>
        <taxon>Coprinopsis</taxon>
    </lineage>
</organism>
<dbReference type="AlphaFoldDB" id="A0A5C3L0I4"/>
<proteinExistence type="predicted"/>
<reference evidence="1 2" key="1">
    <citation type="journal article" date="2019" name="Nat. Ecol. Evol.">
        <title>Megaphylogeny resolves global patterns of mushroom evolution.</title>
        <authorList>
            <person name="Varga T."/>
            <person name="Krizsan K."/>
            <person name="Foldi C."/>
            <person name="Dima B."/>
            <person name="Sanchez-Garcia M."/>
            <person name="Sanchez-Ramirez S."/>
            <person name="Szollosi G.J."/>
            <person name="Szarkandi J.G."/>
            <person name="Papp V."/>
            <person name="Albert L."/>
            <person name="Andreopoulos W."/>
            <person name="Angelini C."/>
            <person name="Antonin V."/>
            <person name="Barry K.W."/>
            <person name="Bougher N.L."/>
            <person name="Buchanan P."/>
            <person name="Buyck B."/>
            <person name="Bense V."/>
            <person name="Catcheside P."/>
            <person name="Chovatia M."/>
            <person name="Cooper J."/>
            <person name="Damon W."/>
            <person name="Desjardin D."/>
            <person name="Finy P."/>
            <person name="Geml J."/>
            <person name="Haridas S."/>
            <person name="Hughes K."/>
            <person name="Justo A."/>
            <person name="Karasinski D."/>
            <person name="Kautmanova I."/>
            <person name="Kiss B."/>
            <person name="Kocsube S."/>
            <person name="Kotiranta H."/>
            <person name="LaButti K.M."/>
            <person name="Lechner B.E."/>
            <person name="Liimatainen K."/>
            <person name="Lipzen A."/>
            <person name="Lukacs Z."/>
            <person name="Mihaltcheva S."/>
            <person name="Morgado L.N."/>
            <person name="Niskanen T."/>
            <person name="Noordeloos M.E."/>
            <person name="Ohm R.A."/>
            <person name="Ortiz-Santana B."/>
            <person name="Ovrebo C."/>
            <person name="Racz N."/>
            <person name="Riley R."/>
            <person name="Savchenko A."/>
            <person name="Shiryaev A."/>
            <person name="Soop K."/>
            <person name="Spirin V."/>
            <person name="Szebenyi C."/>
            <person name="Tomsovsky M."/>
            <person name="Tulloss R.E."/>
            <person name="Uehling J."/>
            <person name="Grigoriev I.V."/>
            <person name="Vagvolgyi C."/>
            <person name="Papp T."/>
            <person name="Martin F.M."/>
            <person name="Miettinen O."/>
            <person name="Hibbett D.S."/>
            <person name="Nagy L.G."/>
        </authorList>
    </citation>
    <scope>NUCLEOTIDE SEQUENCE [LARGE SCALE GENOMIC DNA]</scope>
    <source>
        <strain evidence="1 2">CBS 121175</strain>
    </source>
</reference>
<dbReference type="Proteomes" id="UP000307440">
    <property type="component" value="Unassembled WGS sequence"/>
</dbReference>
<gene>
    <name evidence="1" type="ORF">FA15DRAFT_679546</name>
</gene>
<dbReference type="OrthoDB" id="2840428at2759"/>
<dbReference type="EMBL" id="ML210174">
    <property type="protein sequence ID" value="TFK26464.1"/>
    <property type="molecule type" value="Genomic_DNA"/>
</dbReference>
<evidence type="ECO:0000313" key="1">
    <source>
        <dbReference type="EMBL" id="TFK26464.1"/>
    </source>
</evidence>
<name>A0A5C3L0I4_COPMA</name>
<evidence type="ECO:0000313" key="2">
    <source>
        <dbReference type="Proteomes" id="UP000307440"/>
    </source>
</evidence>
<sequence length="92" mass="10844">MCSLKTEGTKHGCGHYIITRKVEQRDCNSPYCIHSRLHAQPNCPHCPHCRRFLEPDHEEIITQQTNIFCKSCEYWFNEGRVRQQAQASAQRR</sequence>
<keyword evidence="2" id="KW-1185">Reference proteome</keyword>